<dbReference type="EMBL" id="FNAE01000003">
    <property type="protein sequence ID" value="SDE61890.1"/>
    <property type="molecule type" value="Genomic_DNA"/>
</dbReference>
<sequence>MLIHRLLPDTGRPVMTVIGMALLLLAGCGERPSPEVEWYVNNPKELSKALHICHHKPFRLSEQACANAKTAQLKAATIRIEALKARDRKAAEQTPESQRTVAWYKQYKYALRDKLESCREKSEGWGEANQHSCLMAIQAERQLFIEGGTIYYR</sequence>
<reference evidence="1 4" key="2">
    <citation type="submission" date="2023-11" db="EMBL/GenBank/DDBJ databases">
        <title>MicrobeMod: A computational toolkit for identifying prokaryotic methylation and restriction-modification with nanopore sequencing.</title>
        <authorList>
            <person name="Crits-Christoph A."/>
            <person name="Kang S.C."/>
            <person name="Lee H."/>
            <person name="Ostrov N."/>
        </authorList>
    </citation>
    <scope>NUCLEOTIDE SEQUENCE [LARGE SCALE GENOMIC DNA]</scope>
    <source>
        <strain evidence="1 4">ATCC BAA-571</strain>
    </source>
</reference>
<evidence type="ECO:0000313" key="1">
    <source>
        <dbReference type="EMBL" id="MDX5990797.1"/>
    </source>
</evidence>
<proteinExistence type="predicted"/>
<keyword evidence="4" id="KW-1185">Reference proteome</keyword>
<dbReference type="EMBL" id="JAWXXP010000001">
    <property type="protein sequence ID" value="MDX5990797.1"/>
    <property type="molecule type" value="Genomic_DNA"/>
</dbReference>
<evidence type="ECO:0000313" key="4">
    <source>
        <dbReference type="Proteomes" id="UP001278050"/>
    </source>
</evidence>
<evidence type="ECO:0000313" key="2">
    <source>
        <dbReference type="EMBL" id="SDE61890.1"/>
    </source>
</evidence>
<accession>A0A1G7EE00</accession>
<organism evidence="2 3">
    <name type="scientific">Ectopseudomonas alcaliphila</name>
    <dbReference type="NCBI Taxonomy" id="101564"/>
    <lineage>
        <taxon>Bacteria</taxon>
        <taxon>Pseudomonadati</taxon>
        <taxon>Pseudomonadota</taxon>
        <taxon>Gammaproteobacteria</taxon>
        <taxon>Pseudomonadales</taxon>
        <taxon>Pseudomonadaceae</taxon>
        <taxon>Ectopseudomonas</taxon>
    </lineage>
</organism>
<dbReference type="InterPro" id="IPR047937">
    <property type="entry name" value="Eex_IncN-like"/>
</dbReference>
<dbReference type="PROSITE" id="PS51257">
    <property type="entry name" value="PROKAR_LIPOPROTEIN"/>
    <property type="match status" value="1"/>
</dbReference>
<protein>
    <submittedName>
        <fullName evidence="1">EexN family lipoprotein</fullName>
    </submittedName>
</protein>
<gene>
    <name evidence="2" type="ORF">SAMN05216575_103293</name>
    <name evidence="1" type="ORF">SIM71_01860</name>
</gene>
<dbReference type="RefSeq" id="WP_074678419.1">
    <property type="nucleotide sequence ID" value="NZ_CBCSET010000001.1"/>
</dbReference>
<dbReference type="Proteomes" id="UP001278050">
    <property type="component" value="Unassembled WGS sequence"/>
</dbReference>
<dbReference type="AlphaFoldDB" id="A0A1G7EE00"/>
<keyword evidence="1" id="KW-0449">Lipoprotein</keyword>
<name>A0A1G7EE00_9GAMM</name>
<dbReference type="NCBIfam" id="NF033894">
    <property type="entry name" value="Eex_IncN"/>
    <property type="match status" value="1"/>
</dbReference>
<dbReference type="Proteomes" id="UP000182413">
    <property type="component" value="Unassembled WGS sequence"/>
</dbReference>
<reference evidence="2 3" key="1">
    <citation type="submission" date="2016-10" db="EMBL/GenBank/DDBJ databases">
        <authorList>
            <person name="de Groot N.N."/>
        </authorList>
    </citation>
    <scope>NUCLEOTIDE SEQUENCE [LARGE SCALE GENOMIC DNA]</scope>
    <source>
        <strain evidence="2 3">JCM 10630</strain>
    </source>
</reference>
<evidence type="ECO:0000313" key="3">
    <source>
        <dbReference type="Proteomes" id="UP000182413"/>
    </source>
</evidence>